<dbReference type="PROSITE" id="PS51819">
    <property type="entry name" value="VOC"/>
    <property type="match status" value="1"/>
</dbReference>
<dbReference type="EMBL" id="JALXKZ020000015">
    <property type="protein sequence ID" value="MCV7629177.1"/>
    <property type="molecule type" value="Genomic_DNA"/>
</dbReference>
<dbReference type="InterPro" id="IPR041581">
    <property type="entry name" value="Glyoxalase_6"/>
</dbReference>
<dbReference type="RefSeq" id="WP_269600239.1">
    <property type="nucleotide sequence ID" value="NZ_RXFW01000022.1"/>
</dbReference>
<dbReference type="InterPro" id="IPR037523">
    <property type="entry name" value="VOC_core"/>
</dbReference>
<accession>A0AAP3AKK9</accession>
<dbReference type="SUPFAM" id="SSF54593">
    <property type="entry name" value="Glyoxalase/Bleomycin resistance protein/Dihydroxybiphenyl dioxygenase"/>
    <property type="match status" value="1"/>
</dbReference>
<feature type="domain" description="VOC" evidence="1">
    <location>
        <begin position="6"/>
        <end position="137"/>
    </location>
</feature>
<evidence type="ECO:0000259" key="1">
    <source>
        <dbReference type="PROSITE" id="PS51819"/>
    </source>
</evidence>
<dbReference type="CDD" id="cd06587">
    <property type="entry name" value="VOC"/>
    <property type="match status" value="1"/>
</dbReference>
<name>A0AAP3AKK9_MICLU</name>
<evidence type="ECO:0000313" key="2">
    <source>
        <dbReference type="EMBL" id="MCV7629177.1"/>
    </source>
</evidence>
<gene>
    <name evidence="2" type="ORF">M3A82_007460</name>
</gene>
<organism evidence="2 3">
    <name type="scientific">Micrococcus luteus</name>
    <name type="common">Micrococcus lysodeikticus</name>
    <dbReference type="NCBI Taxonomy" id="1270"/>
    <lineage>
        <taxon>Bacteria</taxon>
        <taxon>Bacillati</taxon>
        <taxon>Actinomycetota</taxon>
        <taxon>Actinomycetes</taxon>
        <taxon>Micrococcales</taxon>
        <taxon>Micrococcaceae</taxon>
        <taxon>Micrococcus</taxon>
    </lineage>
</organism>
<reference evidence="2" key="1">
    <citation type="submission" date="2023-06" db="EMBL/GenBank/DDBJ databases">
        <title>lsaBGC provides a comprehensive framework for evolutionary analysis of biosynthetic gene clusters within focal taxa.</title>
        <authorList>
            <person name="Salamzade R."/>
            <person name="Sandstrom S."/>
            <person name="Kalan L.R."/>
        </authorList>
    </citation>
    <scope>NUCLEOTIDE SEQUENCE</scope>
    <source>
        <strain evidence="2">P3-SID899</strain>
    </source>
</reference>
<dbReference type="InterPro" id="IPR029068">
    <property type="entry name" value="Glyas_Bleomycin-R_OHBP_Dase"/>
</dbReference>
<dbReference type="Proteomes" id="UP001205867">
    <property type="component" value="Unassembled WGS sequence"/>
</dbReference>
<dbReference type="Gene3D" id="3.10.180.10">
    <property type="entry name" value="2,3-Dihydroxybiphenyl 1,2-Dioxygenase, domain 1"/>
    <property type="match status" value="1"/>
</dbReference>
<sequence length="137" mass="15378">MVSLPVLQQPVIDAVDIRSVAEFYRELLGLHYRAGDELADGREPDSADWLVLLDDGGRRVLTFQRTEELKPSTWPSPEVPMQLHLDFTVPDRDSLDAAHDHALRLGGRLVLDRSDDEDEPLYVFADPAGHPFCVFVG</sequence>
<dbReference type="Pfam" id="PF18029">
    <property type="entry name" value="Glyoxalase_6"/>
    <property type="match status" value="1"/>
</dbReference>
<proteinExistence type="predicted"/>
<dbReference type="PANTHER" id="PTHR35908:SF1">
    <property type="entry name" value="CONSERVED PROTEIN"/>
    <property type="match status" value="1"/>
</dbReference>
<dbReference type="PANTHER" id="PTHR35908">
    <property type="entry name" value="HYPOTHETICAL FUSION PROTEIN"/>
    <property type="match status" value="1"/>
</dbReference>
<evidence type="ECO:0000313" key="3">
    <source>
        <dbReference type="Proteomes" id="UP001205867"/>
    </source>
</evidence>
<dbReference type="AlphaFoldDB" id="A0AAP3AKK9"/>
<comment type="caution">
    <text evidence="2">The sequence shown here is derived from an EMBL/GenBank/DDBJ whole genome shotgun (WGS) entry which is preliminary data.</text>
</comment>
<protein>
    <submittedName>
        <fullName evidence="2">VOC family protein</fullName>
    </submittedName>
</protein>